<dbReference type="RefSeq" id="WP_163703222.1">
    <property type="nucleotide sequence ID" value="NZ_QXHD01000004.1"/>
</dbReference>
<dbReference type="EMBL" id="QXHD01000004">
    <property type="protein sequence ID" value="NEZ60938.1"/>
    <property type="molecule type" value="Genomic_DNA"/>
</dbReference>
<feature type="signal peptide" evidence="1">
    <location>
        <begin position="1"/>
        <end position="25"/>
    </location>
</feature>
<dbReference type="Pfam" id="PF07386">
    <property type="entry name" value="DUF1499"/>
    <property type="match status" value="1"/>
</dbReference>
<name>A0A6M0RXH0_9CYAN</name>
<comment type="caution">
    <text evidence="2">The sequence shown here is derived from an EMBL/GenBank/DDBJ whole genome shotgun (WGS) entry which is preliminary data.</text>
</comment>
<gene>
    <name evidence="2" type="ORF">DXZ20_35965</name>
</gene>
<evidence type="ECO:0000313" key="2">
    <source>
        <dbReference type="EMBL" id="NEZ60938.1"/>
    </source>
</evidence>
<accession>A0A6M0RXH0</accession>
<organism evidence="2 3">
    <name type="scientific">Adonisia turfae CCMR0081</name>
    <dbReference type="NCBI Taxonomy" id="2292702"/>
    <lineage>
        <taxon>Bacteria</taxon>
        <taxon>Bacillati</taxon>
        <taxon>Cyanobacteriota</taxon>
        <taxon>Adonisia</taxon>
        <taxon>Adonisia turfae</taxon>
    </lineage>
</organism>
<dbReference type="AlphaFoldDB" id="A0A6M0RXH0"/>
<proteinExistence type="predicted"/>
<evidence type="ECO:0000256" key="1">
    <source>
        <dbReference type="SAM" id="SignalP"/>
    </source>
</evidence>
<dbReference type="InterPro" id="IPR010865">
    <property type="entry name" value="DUF1499"/>
</dbReference>
<keyword evidence="3" id="KW-1185">Reference proteome</keyword>
<dbReference type="Proteomes" id="UP000481033">
    <property type="component" value="Unassembled WGS sequence"/>
</dbReference>
<evidence type="ECO:0000313" key="3">
    <source>
        <dbReference type="Proteomes" id="UP000481033"/>
    </source>
</evidence>
<reference evidence="2 3" key="1">
    <citation type="journal article" date="2020" name="Microb. Ecol.">
        <title>Ecogenomics of the Marine Benthic Filamentous Cyanobacterium Adonisia.</title>
        <authorList>
            <person name="Walter J.M."/>
            <person name="Coutinho F.H."/>
            <person name="Leomil L."/>
            <person name="Hargreaves P.I."/>
            <person name="Campeao M.E."/>
            <person name="Vieira V.V."/>
            <person name="Silva B.S."/>
            <person name="Fistarol G.O."/>
            <person name="Salomon P.S."/>
            <person name="Sawabe T."/>
            <person name="Mino S."/>
            <person name="Hosokawa M."/>
            <person name="Miyashita H."/>
            <person name="Maruyama F."/>
            <person name="van Verk M.C."/>
            <person name="Dutilh B.E."/>
            <person name="Thompson C.C."/>
            <person name="Thompson F.L."/>
        </authorList>
    </citation>
    <scope>NUCLEOTIDE SEQUENCE [LARGE SCALE GENOMIC DNA]</scope>
    <source>
        <strain evidence="2 3">CCMR0081</strain>
    </source>
</reference>
<feature type="chain" id="PRO_5027036717" evidence="1">
    <location>
        <begin position="26"/>
        <end position="168"/>
    </location>
</feature>
<keyword evidence="1" id="KW-0732">Signal</keyword>
<sequence>MQLFRVLLPLLVAVCLVFTSAPAVAAPIAVLPGLQGVFTGTPPTNIGIHDAQLIACPTSPNCVSSSASDDEHYIAPIEYTADKDAVRDQLVAIINNQPRTEIIEQTDDYILVEFTSRLMGFVDDAEFYFLQDGNSIAMRSAARLGESDLGVNRRRLEQFRLALQSLGA</sequence>
<dbReference type="PANTHER" id="PTHR34801">
    <property type="entry name" value="EXPRESSED PROTEIN"/>
    <property type="match status" value="1"/>
</dbReference>
<protein>
    <submittedName>
        <fullName evidence="2">DUF1499 domain-containing protein</fullName>
    </submittedName>
</protein>
<dbReference type="PANTHER" id="PTHR34801:SF6">
    <property type="entry name" value="SLL1620 PROTEIN"/>
    <property type="match status" value="1"/>
</dbReference>